<name>A0A923MIH0_9FIRM</name>
<dbReference type="PANTHER" id="PTHR48111">
    <property type="entry name" value="REGULATOR OF RPOS"/>
    <property type="match status" value="1"/>
</dbReference>
<dbReference type="FunFam" id="3.40.50.2300:FF:000001">
    <property type="entry name" value="DNA-binding response regulator PhoB"/>
    <property type="match status" value="1"/>
</dbReference>
<protein>
    <recommendedName>
        <fullName evidence="1">Stage 0 sporulation protein A homolog</fullName>
    </recommendedName>
</protein>
<reference evidence="12" key="1">
    <citation type="submission" date="2020-08" db="EMBL/GenBank/DDBJ databases">
        <title>Genome public.</title>
        <authorList>
            <person name="Liu C."/>
            <person name="Sun Q."/>
        </authorList>
    </citation>
    <scope>NUCLEOTIDE SEQUENCE</scope>
    <source>
        <strain evidence="12">BX15</strain>
    </source>
</reference>
<gene>
    <name evidence="12" type="ORF">H8Z83_08000</name>
</gene>
<dbReference type="Gene3D" id="6.10.250.690">
    <property type="match status" value="1"/>
</dbReference>
<dbReference type="InterPro" id="IPR001867">
    <property type="entry name" value="OmpR/PhoB-type_DNA-bd"/>
</dbReference>
<dbReference type="GO" id="GO:0006355">
    <property type="term" value="P:regulation of DNA-templated transcription"/>
    <property type="evidence" value="ECO:0007669"/>
    <property type="project" value="InterPro"/>
</dbReference>
<keyword evidence="5 9" id="KW-0238">DNA-binding</keyword>
<evidence type="ECO:0000256" key="2">
    <source>
        <dbReference type="ARBA" id="ARBA00022553"/>
    </source>
</evidence>
<proteinExistence type="predicted"/>
<dbReference type="FunFam" id="1.10.10.10:FF:000018">
    <property type="entry name" value="DNA-binding response regulator ResD"/>
    <property type="match status" value="1"/>
</dbReference>
<dbReference type="SMART" id="SM00448">
    <property type="entry name" value="REC"/>
    <property type="match status" value="1"/>
</dbReference>
<evidence type="ECO:0000313" key="13">
    <source>
        <dbReference type="Proteomes" id="UP000620327"/>
    </source>
</evidence>
<evidence type="ECO:0000256" key="1">
    <source>
        <dbReference type="ARBA" id="ARBA00018672"/>
    </source>
</evidence>
<dbReference type="AlphaFoldDB" id="A0A923MIH0"/>
<evidence type="ECO:0000256" key="8">
    <source>
        <dbReference type="PROSITE-ProRule" id="PRU00169"/>
    </source>
</evidence>
<feature type="domain" description="OmpR/PhoB-type" evidence="11">
    <location>
        <begin position="134"/>
        <end position="233"/>
    </location>
</feature>
<dbReference type="Pfam" id="PF00072">
    <property type="entry name" value="Response_reg"/>
    <property type="match status" value="1"/>
</dbReference>
<dbReference type="InterPro" id="IPR036388">
    <property type="entry name" value="WH-like_DNA-bd_sf"/>
</dbReference>
<sequence length="233" mass="26612">MAHKRSGNLKILVVDDEKTLVKGMKFNLENEGYEVECAYDGAAALELAREGRFDLIILDVMMPEMDGLEACMKIREFSNVPIIMLTAKSEDADKLMGFECGADDYLTKPFNILELKARVRALLRRAAGVQRSQGSLLTVGKLTLNTEERVAIRDGEPVELTAKEYDLIELLMRNPRRVYSRENLMNVVWGYTYAGDYRTVDVHIRRLREKLEENPAEPDHILTKWGVGYYFKG</sequence>
<feature type="domain" description="Response regulatory" evidence="10">
    <location>
        <begin position="10"/>
        <end position="123"/>
    </location>
</feature>
<dbReference type="GO" id="GO:0000976">
    <property type="term" value="F:transcription cis-regulatory region binding"/>
    <property type="evidence" value="ECO:0007669"/>
    <property type="project" value="TreeGrafter"/>
</dbReference>
<dbReference type="Proteomes" id="UP000620327">
    <property type="component" value="Unassembled WGS sequence"/>
</dbReference>
<keyword evidence="13" id="KW-1185">Reference proteome</keyword>
<dbReference type="PROSITE" id="PS50110">
    <property type="entry name" value="RESPONSE_REGULATORY"/>
    <property type="match status" value="1"/>
</dbReference>
<dbReference type="PROSITE" id="PS51755">
    <property type="entry name" value="OMPR_PHOB"/>
    <property type="match status" value="1"/>
</dbReference>
<comment type="caution">
    <text evidence="12">The sequence shown here is derived from an EMBL/GenBank/DDBJ whole genome shotgun (WGS) entry which is preliminary data.</text>
</comment>
<dbReference type="GO" id="GO:0000156">
    <property type="term" value="F:phosphorelay response regulator activity"/>
    <property type="evidence" value="ECO:0007669"/>
    <property type="project" value="TreeGrafter"/>
</dbReference>
<organism evidence="12 13">
    <name type="scientific">Dysosmobacter segnis</name>
    <dbReference type="NCBI Taxonomy" id="2763042"/>
    <lineage>
        <taxon>Bacteria</taxon>
        <taxon>Bacillati</taxon>
        <taxon>Bacillota</taxon>
        <taxon>Clostridia</taxon>
        <taxon>Eubacteriales</taxon>
        <taxon>Oscillospiraceae</taxon>
        <taxon>Dysosmobacter</taxon>
    </lineage>
</organism>
<dbReference type="Gene3D" id="1.10.10.10">
    <property type="entry name" value="Winged helix-like DNA-binding domain superfamily/Winged helix DNA-binding domain"/>
    <property type="match status" value="1"/>
</dbReference>
<keyword evidence="2 8" id="KW-0597">Phosphoprotein</keyword>
<dbReference type="InterPro" id="IPR001789">
    <property type="entry name" value="Sig_transdc_resp-reg_receiver"/>
</dbReference>
<dbReference type="PANTHER" id="PTHR48111:SF1">
    <property type="entry name" value="TWO-COMPONENT RESPONSE REGULATOR ORR33"/>
    <property type="match status" value="1"/>
</dbReference>
<evidence type="ECO:0000256" key="7">
    <source>
        <dbReference type="ARBA" id="ARBA00024867"/>
    </source>
</evidence>
<feature type="modified residue" description="4-aspartylphosphate" evidence="8">
    <location>
        <position position="59"/>
    </location>
</feature>
<evidence type="ECO:0000256" key="5">
    <source>
        <dbReference type="ARBA" id="ARBA00023125"/>
    </source>
</evidence>
<keyword evidence="3" id="KW-0902">Two-component regulatory system</keyword>
<evidence type="ECO:0000256" key="4">
    <source>
        <dbReference type="ARBA" id="ARBA00023015"/>
    </source>
</evidence>
<keyword evidence="4" id="KW-0805">Transcription regulation</keyword>
<evidence type="ECO:0000256" key="9">
    <source>
        <dbReference type="PROSITE-ProRule" id="PRU01091"/>
    </source>
</evidence>
<evidence type="ECO:0000259" key="11">
    <source>
        <dbReference type="PROSITE" id="PS51755"/>
    </source>
</evidence>
<dbReference type="GO" id="GO:0005829">
    <property type="term" value="C:cytosol"/>
    <property type="evidence" value="ECO:0007669"/>
    <property type="project" value="TreeGrafter"/>
</dbReference>
<dbReference type="GO" id="GO:0032993">
    <property type="term" value="C:protein-DNA complex"/>
    <property type="evidence" value="ECO:0007669"/>
    <property type="project" value="TreeGrafter"/>
</dbReference>
<comment type="function">
    <text evidence="7">May play the central regulatory role in sporulation. It may be an element of the effector pathway responsible for the activation of sporulation genes in response to nutritional stress. Spo0A may act in concert with spo0H (a sigma factor) to control the expression of some genes that are critical to the sporulation process.</text>
</comment>
<dbReference type="EMBL" id="JACOQI010000006">
    <property type="protein sequence ID" value="MBC5770263.1"/>
    <property type="molecule type" value="Genomic_DNA"/>
</dbReference>
<accession>A0A923MIH0</accession>
<dbReference type="InterPro" id="IPR039420">
    <property type="entry name" value="WalR-like"/>
</dbReference>
<dbReference type="SUPFAM" id="SSF52172">
    <property type="entry name" value="CheY-like"/>
    <property type="match status" value="1"/>
</dbReference>
<dbReference type="CDD" id="cd17574">
    <property type="entry name" value="REC_OmpR"/>
    <property type="match status" value="1"/>
</dbReference>
<evidence type="ECO:0000256" key="6">
    <source>
        <dbReference type="ARBA" id="ARBA00023163"/>
    </source>
</evidence>
<feature type="DNA-binding region" description="OmpR/PhoB-type" evidence="9">
    <location>
        <begin position="134"/>
        <end position="233"/>
    </location>
</feature>
<dbReference type="Pfam" id="PF00486">
    <property type="entry name" value="Trans_reg_C"/>
    <property type="match status" value="1"/>
</dbReference>
<evidence type="ECO:0000259" key="10">
    <source>
        <dbReference type="PROSITE" id="PS50110"/>
    </source>
</evidence>
<keyword evidence="6" id="KW-0804">Transcription</keyword>
<dbReference type="InterPro" id="IPR011006">
    <property type="entry name" value="CheY-like_superfamily"/>
</dbReference>
<dbReference type="Gene3D" id="3.40.50.2300">
    <property type="match status" value="1"/>
</dbReference>
<evidence type="ECO:0000256" key="3">
    <source>
        <dbReference type="ARBA" id="ARBA00023012"/>
    </source>
</evidence>
<dbReference type="CDD" id="cd00383">
    <property type="entry name" value="trans_reg_C"/>
    <property type="match status" value="1"/>
</dbReference>
<evidence type="ECO:0000313" key="12">
    <source>
        <dbReference type="EMBL" id="MBC5770263.1"/>
    </source>
</evidence>
<dbReference type="SMART" id="SM00862">
    <property type="entry name" value="Trans_reg_C"/>
    <property type="match status" value="1"/>
</dbReference>